<accession>A0A8J3R0J4</accession>
<feature type="domain" description="NADAR" evidence="3">
    <location>
        <begin position="246"/>
        <end position="366"/>
    </location>
</feature>
<dbReference type="InterPro" id="IPR056056">
    <property type="entry name" value="DUF7639"/>
</dbReference>
<proteinExistence type="predicted"/>
<comment type="catalytic activity">
    <reaction evidence="1">
        <text>5-amino-6-(5-phospho-D-ribosylamino)uracil + H2O = 5,6-diaminouracil + D-ribose 5-phosphate</text>
        <dbReference type="Rhea" id="RHEA:55020"/>
        <dbReference type="ChEBI" id="CHEBI:15377"/>
        <dbReference type="ChEBI" id="CHEBI:46252"/>
        <dbReference type="ChEBI" id="CHEBI:58453"/>
        <dbReference type="ChEBI" id="CHEBI:78346"/>
    </reaction>
</comment>
<sequence length="387" mass="43428">MAIGRRTYRSVDGERVEGTWRYIFTRSLDTYSLNELFIYADGAVDCGGKLTDLEGLREQLRRGRAATTLENGARAYVHHLASWRFAEPQAWIDPDMLVGEVADEIDRLNDRPDSMQRCLLEVETYLADITEDNRLALRERYLAIPQHFRLYTLGDMDRKDYPLRVLISAIGEPLHGDPQGRVVTAQMHGQAVEYFRERERSIAEWQASTPSDGPATAVAAPISIHHTVYPKGWPQDPGVQVLQNDYPATITINGRDYPSVIHAYWAMSTDDSDWHDRIVAAPRSFDAADLAKQAPRRAGWPAARLAVMTALLRAKYTQHPHLAHTLLGTGDARIMYIDFDSAYWVAGQKRGTNWIGRLLEVIRSELAATEAGIPVAPAHDARPSASP</sequence>
<feature type="domain" description="DUF7639" evidence="5">
    <location>
        <begin position="113"/>
        <end position="206"/>
    </location>
</feature>
<dbReference type="Proteomes" id="UP000642748">
    <property type="component" value="Unassembled WGS sequence"/>
</dbReference>
<dbReference type="EMBL" id="BONZ01000080">
    <property type="protein sequence ID" value="GIH19427.1"/>
    <property type="molecule type" value="Genomic_DNA"/>
</dbReference>
<evidence type="ECO:0000259" key="3">
    <source>
        <dbReference type="Pfam" id="PF08719"/>
    </source>
</evidence>
<comment type="catalytic activity">
    <reaction evidence="2">
        <text>2,5-diamino-6-hydroxy-4-(5-phosphoribosylamino)-pyrimidine + H2O = 2,5,6-triamino-4-hydroxypyrimidine + D-ribose 5-phosphate</text>
        <dbReference type="Rhea" id="RHEA:23436"/>
        <dbReference type="ChEBI" id="CHEBI:15377"/>
        <dbReference type="ChEBI" id="CHEBI:58614"/>
        <dbReference type="ChEBI" id="CHEBI:78346"/>
        <dbReference type="ChEBI" id="CHEBI:137796"/>
    </reaction>
</comment>
<evidence type="ECO:0000313" key="6">
    <source>
        <dbReference type="EMBL" id="GIH19427.1"/>
    </source>
</evidence>
<evidence type="ECO:0008006" key="8">
    <source>
        <dbReference type="Google" id="ProtNLM"/>
    </source>
</evidence>
<dbReference type="InterPro" id="IPR056055">
    <property type="entry name" value="DUF7638"/>
</dbReference>
<dbReference type="InterPro" id="IPR037238">
    <property type="entry name" value="YbiA-like_sf"/>
</dbReference>
<keyword evidence="7" id="KW-1185">Reference proteome</keyword>
<dbReference type="SUPFAM" id="SSF143990">
    <property type="entry name" value="YbiA-like"/>
    <property type="match status" value="1"/>
</dbReference>
<dbReference type="Gene3D" id="1.10.357.40">
    <property type="entry name" value="YbiA-like"/>
    <property type="match status" value="1"/>
</dbReference>
<evidence type="ECO:0000259" key="5">
    <source>
        <dbReference type="Pfam" id="PF24645"/>
    </source>
</evidence>
<dbReference type="AlphaFoldDB" id="A0A8J3R0J4"/>
<protein>
    <recommendedName>
        <fullName evidence="8">Riboflavin biosynthesis intermediates N-glycosidase</fullName>
    </recommendedName>
</protein>
<dbReference type="RefSeq" id="WP_203922884.1">
    <property type="nucleotide sequence ID" value="NZ_BONZ01000080.1"/>
</dbReference>
<evidence type="ECO:0000256" key="2">
    <source>
        <dbReference type="ARBA" id="ARBA00000751"/>
    </source>
</evidence>
<evidence type="ECO:0000256" key="1">
    <source>
        <dbReference type="ARBA" id="ARBA00000022"/>
    </source>
</evidence>
<dbReference type="Pfam" id="PF24645">
    <property type="entry name" value="DUF7639"/>
    <property type="match status" value="1"/>
</dbReference>
<evidence type="ECO:0000313" key="7">
    <source>
        <dbReference type="Proteomes" id="UP000642748"/>
    </source>
</evidence>
<dbReference type="InterPro" id="IPR012816">
    <property type="entry name" value="NADAR"/>
</dbReference>
<evidence type="ECO:0000259" key="4">
    <source>
        <dbReference type="Pfam" id="PF24644"/>
    </source>
</evidence>
<dbReference type="CDD" id="cd15457">
    <property type="entry name" value="NADAR"/>
    <property type="match status" value="1"/>
</dbReference>
<organism evidence="6 7">
    <name type="scientific">Rugosimonospora africana</name>
    <dbReference type="NCBI Taxonomy" id="556532"/>
    <lineage>
        <taxon>Bacteria</taxon>
        <taxon>Bacillati</taxon>
        <taxon>Actinomycetota</taxon>
        <taxon>Actinomycetes</taxon>
        <taxon>Micromonosporales</taxon>
        <taxon>Micromonosporaceae</taxon>
        <taxon>Rugosimonospora</taxon>
    </lineage>
</organism>
<gene>
    <name evidence="6" type="ORF">Raf01_75990</name>
</gene>
<feature type="domain" description="DUF7638" evidence="4">
    <location>
        <begin position="6"/>
        <end position="112"/>
    </location>
</feature>
<dbReference type="Pfam" id="PF08719">
    <property type="entry name" value="NADAR"/>
    <property type="match status" value="1"/>
</dbReference>
<dbReference type="Pfam" id="PF24644">
    <property type="entry name" value="DUF7638"/>
    <property type="match status" value="1"/>
</dbReference>
<name>A0A8J3R0J4_9ACTN</name>
<comment type="caution">
    <text evidence="6">The sequence shown here is derived from an EMBL/GenBank/DDBJ whole genome shotgun (WGS) entry which is preliminary data.</text>
</comment>
<reference evidence="6" key="1">
    <citation type="submission" date="2021-01" db="EMBL/GenBank/DDBJ databases">
        <title>Whole genome shotgun sequence of Rugosimonospora africana NBRC 104875.</title>
        <authorList>
            <person name="Komaki H."/>
            <person name="Tamura T."/>
        </authorList>
    </citation>
    <scope>NUCLEOTIDE SEQUENCE</scope>
    <source>
        <strain evidence="6">NBRC 104875</strain>
    </source>
</reference>